<name>A0ABM9IAN3_9BACT</name>
<dbReference type="EMBL" id="OX458932">
    <property type="protein sequence ID" value="CAI9084651.1"/>
    <property type="molecule type" value="Genomic_DNA"/>
</dbReference>
<dbReference type="SUPFAM" id="SSF46915">
    <property type="entry name" value="Polynucleotide phosphorylase/guanosine pentaphosphate synthase (PNPase/GPSI), domain 3"/>
    <property type="match status" value="1"/>
</dbReference>
<dbReference type="Gene3D" id="3.30.1370.10">
    <property type="entry name" value="K Homology domain, type 1"/>
    <property type="match status" value="1"/>
</dbReference>
<dbReference type="Pfam" id="PF01138">
    <property type="entry name" value="RNase_PH"/>
    <property type="match status" value="2"/>
</dbReference>
<dbReference type="SMART" id="SM00316">
    <property type="entry name" value="S1"/>
    <property type="match status" value="1"/>
</dbReference>
<comment type="function">
    <text evidence="7">Involved in mRNA degradation. Catalyzes the phosphorolysis of single-stranded polyribonucleotides processively in the 3'- to 5'-direction.</text>
</comment>
<dbReference type="PANTHER" id="PTHR11252:SF0">
    <property type="entry name" value="POLYRIBONUCLEOTIDE NUCLEOTIDYLTRANSFERASE 1, MITOCHONDRIAL"/>
    <property type="match status" value="1"/>
</dbReference>
<comment type="catalytic activity">
    <reaction evidence="7">
        <text>RNA(n+1) + phosphate = RNA(n) + a ribonucleoside 5'-diphosphate</text>
        <dbReference type="Rhea" id="RHEA:22096"/>
        <dbReference type="Rhea" id="RHEA-COMP:14527"/>
        <dbReference type="Rhea" id="RHEA-COMP:17342"/>
        <dbReference type="ChEBI" id="CHEBI:43474"/>
        <dbReference type="ChEBI" id="CHEBI:57930"/>
        <dbReference type="ChEBI" id="CHEBI:140395"/>
        <dbReference type="EC" id="2.7.7.8"/>
    </reaction>
</comment>
<dbReference type="InterPro" id="IPR001247">
    <property type="entry name" value="ExoRNase_PH_dom1"/>
</dbReference>
<dbReference type="SMART" id="SM00322">
    <property type="entry name" value="KH"/>
    <property type="match status" value="1"/>
</dbReference>
<reference evidence="9" key="1">
    <citation type="submission" date="2023-03" db="EMBL/GenBank/DDBJ databases">
        <authorList>
            <person name="Cremers G."/>
            <person name="Picone N."/>
        </authorList>
    </citation>
    <scope>NUCLEOTIDE SEQUENCE</scope>
    <source>
        <strain evidence="9">Sample_alias</strain>
    </source>
</reference>
<evidence type="ECO:0000256" key="6">
    <source>
        <dbReference type="ARBA" id="ARBA00022884"/>
    </source>
</evidence>
<keyword evidence="9" id="KW-0378">Hydrolase</keyword>
<dbReference type="NCBIfam" id="NF008805">
    <property type="entry name" value="PRK11824.1"/>
    <property type="match status" value="1"/>
</dbReference>
<dbReference type="InterPro" id="IPR012340">
    <property type="entry name" value="NA-bd_OB-fold"/>
</dbReference>
<evidence type="ECO:0000256" key="5">
    <source>
        <dbReference type="ARBA" id="ARBA00022842"/>
    </source>
</evidence>
<dbReference type="InterPro" id="IPR020568">
    <property type="entry name" value="Ribosomal_Su5_D2-typ_SF"/>
</dbReference>
<dbReference type="InterPro" id="IPR015847">
    <property type="entry name" value="ExoRNase_PH_dom2"/>
</dbReference>
<comment type="subcellular location">
    <subcellularLocation>
        <location evidence="7">Cytoplasm</location>
    </subcellularLocation>
</comment>
<dbReference type="HAMAP" id="MF_01595">
    <property type="entry name" value="PNPase"/>
    <property type="match status" value="1"/>
</dbReference>
<sequence length="709" mass="78301">MPEYVNVKRNIGDQSIIFETGKLAKMADGSVTVSYGETAVLVTVVSVTELKEEQDFLPLQVEYREKAAAAGRFPGGYFRKEGRPTDKEILTSRMIDRPLRPLFPTGYFYETQILGTLLSADGQNDPDILAINGASAALMLSDVPFNGPVGAVRIGQIDGRWILNPTHREREISDVDLVYVGSEHYPLMIEGSAREFPEEEFIKALAFAHQSIQDLISAQKELAEKAGKPKRQCVLFKENVEITKWIADLFSHQIEEALYVPSKTLRHNSLAKIKQEITEKIIQSFPQATPMEISWSFDLLQREIFRRNVLTTQKRCDGRGLEDIRPITIETSIFPRSHGSALFSRGETQALCMATLASLNEAQELDAYGGGEQSKRFLLHYFFPPFSVGEVGKVFGQSRREIGHGALAERSLVPVIPSETDFPYAIRVSSEILESNGSTSMATVCGGSLALMDAGVPLKANVAGISVGLVKGGEDDFDWSHYCLLTDIIGLEDHYGDMDFKIAGTKKGITGFQLDLKLKGIPLEVMEKAIFMSKRARLIILEHMDKVINVARPEISKHAPRIEKIKIHPDKIGLLIGPGGKTIKRISAESGAEITIEDDGTVLIYSSSAESLESARAMIEDMVGEVTVGGLYRSKVVSVKDFGCFIEIKGKGEGLVHISELSDTPVRRVDQVVRVGEEIWVKCIGVDEKGRYKFSRKAAMKELQAKGIG</sequence>
<dbReference type="Gene3D" id="2.40.50.140">
    <property type="entry name" value="Nucleic acid-binding proteins"/>
    <property type="match status" value="1"/>
</dbReference>
<comment type="similarity">
    <text evidence="1 7">Belongs to the polyribonucleotide nucleotidyltransferase family.</text>
</comment>
<keyword evidence="5 7" id="KW-0460">Magnesium</keyword>
<feature type="binding site" evidence="7">
    <location>
        <position position="499"/>
    </location>
    <ligand>
        <name>Mg(2+)</name>
        <dbReference type="ChEBI" id="CHEBI:18420"/>
    </ligand>
</feature>
<evidence type="ECO:0000259" key="8">
    <source>
        <dbReference type="PROSITE" id="PS50126"/>
    </source>
</evidence>
<evidence type="ECO:0000256" key="1">
    <source>
        <dbReference type="ARBA" id="ARBA00007404"/>
    </source>
</evidence>
<evidence type="ECO:0000256" key="2">
    <source>
        <dbReference type="ARBA" id="ARBA00022490"/>
    </source>
</evidence>
<dbReference type="InterPro" id="IPR015848">
    <property type="entry name" value="PNPase_PH_RNA-bd_bac/org-type"/>
</dbReference>
<dbReference type="InterPro" id="IPR027408">
    <property type="entry name" value="PNPase/RNase_PH_dom_sf"/>
</dbReference>
<dbReference type="Pfam" id="PF03725">
    <property type="entry name" value="RNase_PH_C"/>
    <property type="match status" value="1"/>
</dbReference>
<dbReference type="GO" id="GO:0008859">
    <property type="term" value="F:exoribonuclease II activity"/>
    <property type="evidence" value="ECO:0007669"/>
    <property type="project" value="UniProtKB-EC"/>
</dbReference>
<dbReference type="SUPFAM" id="SSF50249">
    <property type="entry name" value="Nucleic acid-binding proteins"/>
    <property type="match status" value="1"/>
</dbReference>
<dbReference type="CDD" id="cd02393">
    <property type="entry name" value="KH-I_PNPase"/>
    <property type="match status" value="1"/>
</dbReference>
<dbReference type="CDD" id="cd11364">
    <property type="entry name" value="RNase_PH_PNPase_2"/>
    <property type="match status" value="1"/>
</dbReference>
<protein>
    <recommendedName>
        <fullName evidence="7">Polyribonucleotide nucleotidyltransferase</fullName>
        <ecNumber evidence="7">2.7.7.8</ecNumber>
    </recommendedName>
    <alternativeName>
        <fullName evidence="7">Polynucleotide phosphorylase</fullName>
        <shortName evidence="7">PNPase</shortName>
    </alternativeName>
</protein>
<dbReference type="NCBIfam" id="TIGR03591">
    <property type="entry name" value="polynuc_phos"/>
    <property type="match status" value="1"/>
</dbReference>
<dbReference type="PIRSF" id="PIRSF005499">
    <property type="entry name" value="PNPase"/>
    <property type="match status" value="1"/>
</dbReference>
<dbReference type="Pfam" id="PF03726">
    <property type="entry name" value="PNPase"/>
    <property type="match status" value="1"/>
</dbReference>
<dbReference type="PANTHER" id="PTHR11252">
    <property type="entry name" value="POLYRIBONUCLEOTIDE NUCLEOTIDYLTRANSFERASE"/>
    <property type="match status" value="1"/>
</dbReference>
<dbReference type="EC" id="2.7.7.8" evidence="7"/>
<keyword evidence="3 7" id="KW-0808">Transferase</keyword>
<dbReference type="InterPro" id="IPR012162">
    <property type="entry name" value="PNPase"/>
</dbReference>
<dbReference type="InterPro" id="IPR036456">
    <property type="entry name" value="PNPase_PH_RNA-bd_sf"/>
</dbReference>
<proteinExistence type="inferred from homology"/>
<dbReference type="SUPFAM" id="SSF55666">
    <property type="entry name" value="Ribonuclease PH domain 2-like"/>
    <property type="match status" value="2"/>
</dbReference>
<dbReference type="SUPFAM" id="SSF54211">
    <property type="entry name" value="Ribosomal protein S5 domain 2-like"/>
    <property type="match status" value="2"/>
</dbReference>
<dbReference type="InterPro" id="IPR004088">
    <property type="entry name" value="KH_dom_type_1"/>
</dbReference>
<keyword evidence="2 7" id="KW-0963">Cytoplasm</keyword>
<dbReference type="PROSITE" id="PS50126">
    <property type="entry name" value="S1"/>
    <property type="match status" value="1"/>
</dbReference>
<evidence type="ECO:0000256" key="3">
    <source>
        <dbReference type="ARBA" id="ARBA00022679"/>
    </source>
</evidence>
<dbReference type="SUPFAM" id="SSF54791">
    <property type="entry name" value="Eukaryotic type KH-domain (KH-domain type I)"/>
    <property type="match status" value="1"/>
</dbReference>
<dbReference type="InterPro" id="IPR004087">
    <property type="entry name" value="KH_dom"/>
</dbReference>
<dbReference type="PROSITE" id="PS50084">
    <property type="entry name" value="KH_TYPE_1"/>
    <property type="match status" value="1"/>
</dbReference>
<dbReference type="InterPro" id="IPR003029">
    <property type="entry name" value="S1_domain"/>
</dbReference>
<evidence type="ECO:0000313" key="9">
    <source>
        <dbReference type="EMBL" id="CAI9084651.1"/>
    </source>
</evidence>
<keyword evidence="4 7" id="KW-0548">Nucleotidyltransferase</keyword>
<evidence type="ECO:0000256" key="7">
    <source>
        <dbReference type="HAMAP-Rule" id="MF_01595"/>
    </source>
</evidence>
<dbReference type="Pfam" id="PF00575">
    <property type="entry name" value="S1"/>
    <property type="match status" value="1"/>
</dbReference>
<keyword evidence="7" id="KW-0479">Metal-binding</keyword>
<dbReference type="Pfam" id="PF00013">
    <property type="entry name" value="KH_1"/>
    <property type="match status" value="1"/>
</dbReference>
<evidence type="ECO:0000313" key="10">
    <source>
        <dbReference type="Proteomes" id="UP001161497"/>
    </source>
</evidence>
<dbReference type="RefSeq" id="WP_009061535.1">
    <property type="nucleotide sequence ID" value="NZ_JAHXRZ010000003.1"/>
</dbReference>
<dbReference type="InterPro" id="IPR036345">
    <property type="entry name" value="ExoRNase_PH_dom2_sf"/>
</dbReference>
<dbReference type="Proteomes" id="UP001161497">
    <property type="component" value="Chromosome"/>
</dbReference>
<keyword evidence="6 7" id="KW-0694">RNA-binding</keyword>
<dbReference type="CDD" id="cd11363">
    <property type="entry name" value="RNase_PH_PNPase_1"/>
    <property type="match status" value="1"/>
</dbReference>
<feature type="binding site" evidence="7">
    <location>
        <position position="493"/>
    </location>
    <ligand>
        <name>Mg(2+)</name>
        <dbReference type="ChEBI" id="CHEBI:18420"/>
    </ligand>
</feature>
<accession>A0ABM9IAN3</accession>
<feature type="domain" description="S1 motif" evidence="8">
    <location>
        <begin position="624"/>
        <end position="697"/>
    </location>
</feature>
<dbReference type="Gene3D" id="3.30.230.70">
    <property type="entry name" value="GHMP Kinase, N-terminal domain"/>
    <property type="match status" value="2"/>
</dbReference>
<dbReference type="GO" id="GO:0004654">
    <property type="term" value="F:polyribonucleotide nucleotidyltransferase activity"/>
    <property type="evidence" value="ECO:0007669"/>
    <property type="project" value="UniProtKB-EC"/>
</dbReference>
<comment type="cofactor">
    <cofactor evidence="7">
        <name>Mg(2+)</name>
        <dbReference type="ChEBI" id="CHEBI:18420"/>
    </cofactor>
</comment>
<dbReference type="InterPro" id="IPR036612">
    <property type="entry name" value="KH_dom_type_1_sf"/>
</dbReference>
<evidence type="ECO:0000256" key="4">
    <source>
        <dbReference type="ARBA" id="ARBA00022695"/>
    </source>
</evidence>
<keyword evidence="10" id="KW-1185">Reference proteome</keyword>
<gene>
    <name evidence="7 9" type="primary">pnp</name>
    <name evidence="9" type="ORF">MFUM_0251</name>
</gene>
<organism evidence="9 10">
    <name type="scientific">Candidatus Methylacidiphilum fumarolicum</name>
    <dbReference type="NCBI Taxonomy" id="591154"/>
    <lineage>
        <taxon>Bacteria</taxon>
        <taxon>Pseudomonadati</taxon>
        <taxon>Verrucomicrobiota</taxon>
        <taxon>Methylacidiphilae</taxon>
        <taxon>Methylacidiphilales</taxon>
        <taxon>Methylacidiphilaceae</taxon>
        <taxon>Methylacidiphilum (ex Ratnadevi et al. 2023)</taxon>
    </lineage>
</organism>